<dbReference type="Pfam" id="PF01230">
    <property type="entry name" value="HIT"/>
    <property type="match status" value="1"/>
</dbReference>
<feature type="active site" description="Tele-AMP-histidine intermediate" evidence="1">
    <location>
        <position position="75"/>
    </location>
</feature>
<evidence type="ECO:0000256" key="1">
    <source>
        <dbReference type="PIRSR" id="PIRSR601310-1"/>
    </source>
</evidence>
<evidence type="ECO:0000259" key="4">
    <source>
        <dbReference type="PROSITE" id="PS51084"/>
    </source>
</evidence>
<dbReference type="InterPro" id="IPR011146">
    <property type="entry name" value="HIT-like"/>
</dbReference>
<evidence type="ECO:0000313" key="6">
    <source>
        <dbReference type="Proteomes" id="UP000249396"/>
    </source>
</evidence>
<organism evidence="5 6">
    <name type="scientific">Candidatus Methylumidiphilus alinenensis</name>
    <dbReference type="NCBI Taxonomy" id="2202197"/>
    <lineage>
        <taxon>Bacteria</taxon>
        <taxon>Pseudomonadati</taxon>
        <taxon>Pseudomonadota</taxon>
        <taxon>Gammaproteobacteria</taxon>
        <taxon>Methylococcales</taxon>
        <taxon>Candidatus Methylumidiphilus</taxon>
    </lineage>
</organism>
<dbReference type="Proteomes" id="UP000249396">
    <property type="component" value="Unassembled WGS sequence"/>
</dbReference>
<dbReference type="EMBL" id="QJPH01000465">
    <property type="protein sequence ID" value="PZN73122.1"/>
    <property type="molecule type" value="Genomic_DNA"/>
</dbReference>
<dbReference type="InterPro" id="IPR001310">
    <property type="entry name" value="Histidine_triad_HIT"/>
</dbReference>
<evidence type="ECO:0000256" key="2">
    <source>
        <dbReference type="PIRSR" id="PIRSR601310-3"/>
    </source>
</evidence>
<dbReference type="InterPro" id="IPR052908">
    <property type="entry name" value="AP-4-A_phosphorylase"/>
</dbReference>
<feature type="short sequence motif" description="Histidine triad motif" evidence="2 3">
    <location>
        <begin position="73"/>
        <end position="77"/>
    </location>
</feature>
<feature type="domain" description="HIT" evidence="4">
    <location>
        <begin position="1"/>
        <end position="88"/>
    </location>
</feature>
<dbReference type="InterPro" id="IPR019808">
    <property type="entry name" value="Histidine_triad_CS"/>
</dbReference>
<gene>
    <name evidence="5" type="ORF">DM484_23175</name>
</gene>
<dbReference type="Gene3D" id="3.30.428.10">
    <property type="entry name" value="HIT-like"/>
    <property type="match status" value="1"/>
</dbReference>
<reference evidence="5 6" key="1">
    <citation type="journal article" date="2018" name="Aquat. Microb. Ecol.">
        <title>Gammaproteobacterial methanotrophs dominate.</title>
        <authorList>
            <person name="Rissanen A.J."/>
            <person name="Saarenheimo J."/>
            <person name="Tiirola M."/>
            <person name="Peura S."/>
            <person name="Aalto S.L."/>
            <person name="Karvinen A."/>
            <person name="Nykanen H."/>
        </authorList>
    </citation>
    <scope>NUCLEOTIDE SEQUENCE [LARGE SCALE GENOMIC DNA]</scope>
    <source>
        <strain evidence="5">AMbin10</strain>
    </source>
</reference>
<evidence type="ECO:0000313" key="5">
    <source>
        <dbReference type="EMBL" id="PZN73122.1"/>
    </source>
</evidence>
<dbReference type="PROSITE" id="PS51084">
    <property type="entry name" value="HIT_2"/>
    <property type="match status" value="1"/>
</dbReference>
<dbReference type="SUPFAM" id="SSF54197">
    <property type="entry name" value="HIT-like"/>
    <property type="match status" value="1"/>
</dbReference>
<protein>
    <submittedName>
        <fullName evidence="5">HIT family protein</fullName>
    </submittedName>
</protein>
<dbReference type="AlphaFoldDB" id="A0A2W4QM74"/>
<comment type="caution">
    <text evidence="5">The sequence shown here is derived from an EMBL/GenBank/DDBJ whole genome shotgun (WGS) entry which is preliminary data.</text>
</comment>
<sequence>MLVIRDGFPVSPGHSLIIPKRHCVSFFELTDEERTSLFQQLTEAKTGLDVEYRPDGYNIGINEGVAAGQTVFHLHIHLIPRYHGDTSDPRGGVRWIFPEKASYWNEPDRHIAK</sequence>
<dbReference type="PRINTS" id="PR00332">
    <property type="entry name" value="HISTRIAD"/>
</dbReference>
<name>A0A2W4QM74_9GAMM</name>
<accession>A0A2W4QM74</accession>
<evidence type="ECO:0000256" key="3">
    <source>
        <dbReference type="PROSITE-ProRule" id="PRU00464"/>
    </source>
</evidence>
<dbReference type="PANTHER" id="PTHR42997:SF1">
    <property type="entry name" value="AP-4-A PHOSPHORYLASE"/>
    <property type="match status" value="1"/>
</dbReference>
<proteinExistence type="predicted"/>
<dbReference type="PANTHER" id="PTHR42997">
    <property type="entry name" value="HIT FAMILY HYDROLASE"/>
    <property type="match status" value="1"/>
</dbReference>
<dbReference type="PROSITE" id="PS00892">
    <property type="entry name" value="HIT_1"/>
    <property type="match status" value="1"/>
</dbReference>
<dbReference type="GO" id="GO:0003824">
    <property type="term" value="F:catalytic activity"/>
    <property type="evidence" value="ECO:0007669"/>
    <property type="project" value="InterPro"/>
</dbReference>
<dbReference type="InterPro" id="IPR036265">
    <property type="entry name" value="HIT-like_sf"/>
</dbReference>